<comment type="caution">
    <text evidence="2">The sequence shown here is derived from an EMBL/GenBank/DDBJ whole genome shotgun (WGS) entry which is preliminary data.</text>
</comment>
<reference evidence="2" key="1">
    <citation type="journal article" date="2021" name="J. Hered.">
        <title>Genome Assembly of Salicaceae Populus deltoides (Eastern Cottonwood) I-69 Based on Nanopore Sequencing and Hi-C Technologies.</title>
        <authorList>
            <person name="Bai S."/>
            <person name="Wu H."/>
            <person name="Zhang J."/>
            <person name="Pan Z."/>
            <person name="Zhao W."/>
            <person name="Li Z."/>
            <person name="Tong C."/>
        </authorList>
    </citation>
    <scope>NUCLEOTIDE SEQUENCE</scope>
    <source>
        <tissue evidence="2">Leaf</tissue>
    </source>
</reference>
<evidence type="ECO:0000313" key="2">
    <source>
        <dbReference type="EMBL" id="KAH8518777.1"/>
    </source>
</evidence>
<keyword evidence="3" id="KW-1185">Reference proteome</keyword>
<name>A0A8T2ZMV1_POPDE</name>
<dbReference type="EMBL" id="JACEGQ020000001">
    <property type="protein sequence ID" value="KAH8518777.1"/>
    <property type="molecule type" value="Genomic_DNA"/>
</dbReference>
<protein>
    <submittedName>
        <fullName evidence="2">Uncharacterized protein</fullName>
    </submittedName>
</protein>
<dbReference type="Proteomes" id="UP000807159">
    <property type="component" value="Chromosome 1"/>
</dbReference>
<gene>
    <name evidence="2" type="ORF">H0E87_000582</name>
</gene>
<accession>A0A8T2ZMV1</accession>
<feature type="region of interest" description="Disordered" evidence="1">
    <location>
        <begin position="64"/>
        <end position="91"/>
    </location>
</feature>
<sequence length="106" mass="11725">MKMLNLALLCTNLSPSLRPSMSSVVRMLEGKIPVQAPIINRGSMDQEARFKAFELLSQDSQTQVSTLSQSSQVQSSSISRDGPWVDSSYSLQSNDETKDLYPINVD</sequence>
<feature type="compositionally biased region" description="Low complexity" evidence="1">
    <location>
        <begin position="64"/>
        <end position="79"/>
    </location>
</feature>
<proteinExistence type="predicted"/>
<organism evidence="2 3">
    <name type="scientific">Populus deltoides</name>
    <name type="common">Eastern poplar</name>
    <name type="synonym">Eastern cottonwood</name>
    <dbReference type="NCBI Taxonomy" id="3696"/>
    <lineage>
        <taxon>Eukaryota</taxon>
        <taxon>Viridiplantae</taxon>
        <taxon>Streptophyta</taxon>
        <taxon>Embryophyta</taxon>
        <taxon>Tracheophyta</taxon>
        <taxon>Spermatophyta</taxon>
        <taxon>Magnoliopsida</taxon>
        <taxon>eudicotyledons</taxon>
        <taxon>Gunneridae</taxon>
        <taxon>Pentapetalae</taxon>
        <taxon>rosids</taxon>
        <taxon>fabids</taxon>
        <taxon>Malpighiales</taxon>
        <taxon>Salicaceae</taxon>
        <taxon>Saliceae</taxon>
        <taxon>Populus</taxon>
    </lineage>
</organism>
<evidence type="ECO:0000256" key="1">
    <source>
        <dbReference type="SAM" id="MobiDB-lite"/>
    </source>
</evidence>
<evidence type="ECO:0000313" key="3">
    <source>
        <dbReference type="Proteomes" id="UP000807159"/>
    </source>
</evidence>
<dbReference type="AlphaFoldDB" id="A0A8T2ZMV1"/>